<reference evidence="9" key="1">
    <citation type="submission" date="2024-06" db="EMBL/GenBank/DDBJ databases">
        <title>Diversity, functionality, and evolutionary history of bacterial symbionts in false click beetles (Coleoptera, Throscidae).</title>
        <authorList>
            <person name="Wierz J.C."/>
            <person name="Malm H."/>
            <person name="Kaltenpoth M."/>
            <person name="Engl T."/>
        </authorList>
    </citation>
    <scope>NUCLEOTIDE SEQUENCE</scope>
    <source>
        <strain evidence="9">Tduv</strain>
    </source>
</reference>
<dbReference type="SUPFAM" id="SSF53383">
    <property type="entry name" value="PLP-dependent transferases"/>
    <property type="match status" value="1"/>
</dbReference>
<dbReference type="PIRSF" id="PIRSF005572">
    <property type="entry name" value="NifS"/>
    <property type="match status" value="1"/>
</dbReference>
<keyword evidence="9" id="KW-0808">Transferase</keyword>
<protein>
    <recommendedName>
        <fullName evidence="5">Probable cysteine desulfurase</fullName>
        <ecNumber evidence="4">2.8.1.7</ecNumber>
    </recommendedName>
</protein>
<evidence type="ECO:0000313" key="9">
    <source>
        <dbReference type="EMBL" id="XBT18333.1"/>
    </source>
</evidence>
<gene>
    <name evidence="9" type="ORF">ABNO50_00720</name>
</gene>
<evidence type="ECO:0000259" key="8">
    <source>
        <dbReference type="Pfam" id="PF00266"/>
    </source>
</evidence>
<dbReference type="InterPro" id="IPR000192">
    <property type="entry name" value="Aminotrans_V_dom"/>
</dbReference>
<dbReference type="InterPro" id="IPR015424">
    <property type="entry name" value="PyrdxlP-dep_Trfase"/>
</dbReference>
<accession>A0AAU7QQY0</accession>
<dbReference type="PANTHER" id="PTHR43586:SF8">
    <property type="entry name" value="CYSTEINE DESULFURASE 1, CHLOROPLASTIC"/>
    <property type="match status" value="1"/>
</dbReference>
<dbReference type="Gene3D" id="3.90.1150.10">
    <property type="entry name" value="Aspartate Aminotransferase, domain 1"/>
    <property type="match status" value="1"/>
</dbReference>
<dbReference type="PANTHER" id="PTHR43586">
    <property type="entry name" value="CYSTEINE DESULFURASE"/>
    <property type="match status" value="1"/>
</dbReference>
<comment type="function">
    <text evidence="2">Catalyzes the removal of elemental sulfur and selenium atoms from L-cysteine, L-cystine, L-selenocysteine, and L-selenocystine to produce L-alanine.</text>
</comment>
<evidence type="ECO:0000256" key="7">
    <source>
        <dbReference type="ARBA" id="ARBA00050776"/>
    </source>
</evidence>
<name>A0AAU7QQY0_9FLAO</name>
<comment type="similarity">
    <text evidence="3">Belongs to the class-V pyridoxal-phosphate-dependent aminotransferase family. Csd subfamily.</text>
</comment>
<evidence type="ECO:0000256" key="6">
    <source>
        <dbReference type="ARBA" id="ARBA00022898"/>
    </source>
</evidence>
<evidence type="ECO:0000256" key="4">
    <source>
        <dbReference type="ARBA" id="ARBA00012239"/>
    </source>
</evidence>
<dbReference type="InterPro" id="IPR016454">
    <property type="entry name" value="Cysteine_dSase"/>
</dbReference>
<dbReference type="Gene3D" id="3.40.640.10">
    <property type="entry name" value="Type I PLP-dependent aspartate aminotransferase-like (Major domain)"/>
    <property type="match status" value="1"/>
</dbReference>
<comment type="cofactor">
    <cofactor evidence="1">
        <name>pyridoxal 5'-phosphate</name>
        <dbReference type="ChEBI" id="CHEBI:597326"/>
    </cofactor>
</comment>
<proteinExistence type="inferred from homology"/>
<dbReference type="GO" id="GO:0031071">
    <property type="term" value="F:cysteine desulfurase activity"/>
    <property type="evidence" value="ECO:0007669"/>
    <property type="project" value="UniProtKB-EC"/>
</dbReference>
<dbReference type="InterPro" id="IPR015422">
    <property type="entry name" value="PyrdxlP-dep_Trfase_small"/>
</dbReference>
<keyword evidence="6" id="KW-0663">Pyridoxal phosphate</keyword>
<dbReference type="GO" id="GO:0008483">
    <property type="term" value="F:transaminase activity"/>
    <property type="evidence" value="ECO:0007669"/>
    <property type="project" value="UniProtKB-KW"/>
</dbReference>
<dbReference type="Pfam" id="PF00266">
    <property type="entry name" value="Aminotran_5"/>
    <property type="match status" value="1"/>
</dbReference>
<dbReference type="EC" id="2.8.1.7" evidence="4"/>
<keyword evidence="9" id="KW-0032">Aminotransferase</keyword>
<evidence type="ECO:0000256" key="5">
    <source>
        <dbReference type="ARBA" id="ARBA00021850"/>
    </source>
</evidence>
<sequence>MFKNIKKIFPFLKKNKNIYLDNAATTHKPYFVINNIYNNYIYNYSNNRSFYNLSDKINLNIYKTRNIIKKLIKAKHVEEIIFTKNTTESLNIIANCINIKYNRKFKIMISYYEHNSNYLPWIYFCNLYKYKLVFIPLNKKKLIDFKKIKKNIKNVKIISITYISNVFGIKNNIKKISKICKKNNIILIVDCAQAIGHININLKKINIDFLAFSIHKIYGPEGVGILYGKKKLLKKMKFYNLGGGTINYIINLKKNLISYKKIPYLYESGTQNNISIISTYKAIKFIKKCKIKNICLYEKKIIKYCQYKLSKIKNIKIYFKKENKYSIISFNINNINCYDIGYFLNKYNINVRTGYHCSNLIFKKLNFTKNGTIRISIAIYNNYKDIDIFIKKLKFILNKFFKKYI</sequence>
<evidence type="ECO:0000256" key="2">
    <source>
        <dbReference type="ARBA" id="ARBA00002824"/>
    </source>
</evidence>
<evidence type="ECO:0000256" key="1">
    <source>
        <dbReference type="ARBA" id="ARBA00001933"/>
    </source>
</evidence>
<dbReference type="InterPro" id="IPR015421">
    <property type="entry name" value="PyrdxlP-dep_Trfase_major"/>
</dbReference>
<organism evidence="9">
    <name type="scientific">Candidatus Shikimatogenerans sp. Tduv</name>
    <dbReference type="NCBI Taxonomy" id="3158567"/>
    <lineage>
        <taxon>Bacteria</taxon>
        <taxon>Pseudomonadati</taxon>
        <taxon>Bacteroidota</taxon>
        <taxon>Flavobacteriia</taxon>
        <taxon>Flavobacteriales</taxon>
        <taxon>Candidatus Shikimatogenerans</taxon>
    </lineage>
</organism>
<comment type="catalytic activity">
    <reaction evidence="7">
        <text>(sulfur carrier)-H + L-cysteine = (sulfur carrier)-SH + L-alanine</text>
        <dbReference type="Rhea" id="RHEA:43892"/>
        <dbReference type="Rhea" id="RHEA-COMP:14737"/>
        <dbReference type="Rhea" id="RHEA-COMP:14739"/>
        <dbReference type="ChEBI" id="CHEBI:29917"/>
        <dbReference type="ChEBI" id="CHEBI:35235"/>
        <dbReference type="ChEBI" id="CHEBI:57972"/>
        <dbReference type="ChEBI" id="CHEBI:64428"/>
        <dbReference type="EC" id="2.8.1.7"/>
    </reaction>
</comment>
<feature type="domain" description="Aminotransferase class V" evidence="8">
    <location>
        <begin position="18"/>
        <end position="389"/>
    </location>
</feature>
<evidence type="ECO:0000256" key="3">
    <source>
        <dbReference type="ARBA" id="ARBA00010447"/>
    </source>
</evidence>
<dbReference type="AlphaFoldDB" id="A0AAU7QQY0"/>
<dbReference type="EMBL" id="CP157894">
    <property type="protein sequence ID" value="XBT18333.1"/>
    <property type="molecule type" value="Genomic_DNA"/>
</dbReference>